<sequence length="543" mass="59534">MHRLSTVLILLLSVGCTANTVHDQNMVYGFDTIEPSANLTWTPCFDDFTCSKLEVPLDYANRGLGTTSIAFMKLAGKNATAESPSIVLIPGGPGGSGVDLLLAYAPLLGQMLGEEYNFISYDPRGVNNSGLVLDCFQNNTEARAAFTRLHRTGVTNINVSATSLATQFYSASIYGEWCNDAVENGGSESRYGYYVTTPAAAHDLLTFIEAEARLAGRPPADAKLLAYGVSYGTIVGSTFAAMFPDRVGRMVLDGVLDAELYYGNEWGDFLDQADEAMREFVRLCYSAGPERCSFWGPTTADIMNRLDGIIQRLQDHPVPVSMVQSQNREDLPALVTYSDLKALFLNTIYNPLYRFPSMADTLHELERGNVSSLAGAFAGSDSISDSRLAILCADSYRRNRLTTLEEFEGYAEYTTNKSRYIGDMYPIYIENILCRSFRMQLPDSMVVQGPISALDTPTSFPILFTSNTIDPITPLKSARKMSSRFAGSVLLLQEAVGHTVVQNGASDCYWGHVRVYLRGIVPASNITCPQQYVPFIDSSVVLV</sequence>
<comment type="caution">
    <text evidence="6">The sequence shown here is derived from an EMBL/GenBank/DDBJ whole genome shotgun (WGS) entry which is preliminary data.</text>
</comment>
<dbReference type="Proteomes" id="UP001610444">
    <property type="component" value="Unassembled WGS sequence"/>
</dbReference>
<dbReference type="Pfam" id="PF08386">
    <property type="entry name" value="Abhydrolase_4"/>
    <property type="match status" value="1"/>
</dbReference>
<feature type="domain" description="Peptidase S33 tripeptidyl aminopeptidase-like C-terminal" evidence="5">
    <location>
        <begin position="456"/>
        <end position="528"/>
    </location>
</feature>
<protein>
    <submittedName>
        <fullName evidence="6">Alpha/Beta hydrolase protein</fullName>
    </submittedName>
</protein>
<dbReference type="GeneID" id="98162758"/>
<feature type="domain" description="AB hydrolase-1" evidence="4">
    <location>
        <begin position="84"/>
        <end position="281"/>
    </location>
</feature>
<dbReference type="Pfam" id="PF00561">
    <property type="entry name" value="Abhydrolase_1"/>
    <property type="match status" value="1"/>
</dbReference>
<dbReference type="RefSeq" id="XP_070901841.1">
    <property type="nucleotide sequence ID" value="XM_071047594.1"/>
</dbReference>
<dbReference type="EMBL" id="JBFXLR010000010">
    <property type="protein sequence ID" value="KAL2855185.1"/>
    <property type="molecule type" value="Genomic_DNA"/>
</dbReference>
<comment type="similarity">
    <text evidence="1">Belongs to the peptidase S33 family.</text>
</comment>
<dbReference type="Gene3D" id="3.40.50.1820">
    <property type="entry name" value="alpha/beta hydrolase"/>
    <property type="match status" value="1"/>
</dbReference>
<evidence type="ECO:0000256" key="1">
    <source>
        <dbReference type="ARBA" id="ARBA00010088"/>
    </source>
</evidence>
<evidence type="ECO:0000256" key="2">
    <source>
        <dbReference type="ARBA" id="ARBA00022801"/>
    </source>
</evidence>
<dbReference type="InterPro" id="IPR013595">
    <property type="entry name" value="Pept_S33_TAP-like_C"/>
</dbReference>
<evidence type="ECO:0000313" key="6">
    <source>
        <dbReference type="EMBL" id="KAL2855185.1"/>
    </source>
</evidence>
<gene>
    <name evidence="6" type="ORF">BJX68DRAFT_274145</name>
</gene>
<keyword evidence="2 6" id="KW-0378">Hydrolase</keyword>
<dbReference type="InterPro" id="IPR051601">
    <property type="entry name" value="Serine_prot/Carboxylest_S33"/>
</dbReference>
<dbReference type="PANTHER" id="PTHR43248:SF25">
    <property type="entry name" value="AB HYDROLASE-1 DOMAIN-CONTAINING PROTEIN-RELATED"/>
    <property type="match status" value="1"/>
</dbReference>
<accession>A0ABR4KSC1</accession>
<organism evidence="6 7">
    <name type="scientific">Aspergillus pseudodeflectus</name>
    <dbReference type="NCBI Taxonomy" id="176178"/>
    <lineage>
        <taxon>Eukaryota</taxon>
        <taxon>Fungi</taxon>
        <taxon>Dikarya</taxon>
        <taxon>Ascomycota</taxon>
        <taxon>Pezizomycotina</taxon>
        <taxon>Eurotiomycetes</taxon>
        <taxon>Eurotiomycetidae</taxon>
        <taxon>Eurotiales</taxon>
        <taxon>Aspergillaceae</taxon>
        <taxon>Aspergillus</taxon>
        <taxon>Aspergillus subgen. Nidulantes</taxon>
    </lineage>
</organism>
<proteinExistence type="inferred from homology"/>
<dbReference type="InterPro" id="IPR029058">
    <property type="entry name" value="AB_hydrolase_fold"/>
</dbReference>
<dbReference type="SUPFAM" id="SSF53474">
    <property type="entry name" value="alpha/beta-Hydrolases"/>
    <property type="match status" value="1"/>
</dbReference>
<dbReference type="PANTHER" id="PTHR43248">
    <property type="entry name" value="2-SUCCINYL-6-HYDROXY-2,4-CYCLOHEXADIENE-1-CARBOXYLATE SYNTHASE"/>
    <property type="match status" value="1"/>
</dbReference>
<name>A0ABR4KSC1_9EURO</name>
<feature type="chain" id="PRO_5046147417" evidence="3">
    <location>
        <begin position="19"/>
        <end position="543"/>
    </location>
</feature>
<dbReference type="GO" id="GO:0016787">
    <property type="term" value="F:hydrolase activity"/>
    <property type="evidence" value="ECO:0007669"/>
    <property type="project" value="UniProtKB-KW"/>
</dbReference>
<keyword evidence="3" id="KW-0732">Signal</keyword>
<keyword evidence="7" id="KW-1185">Reference proteome</keyword>
<feature type="signal peptide" evidence="3">
    <location>
        <begin position="1"/>
        <end position="18"/>
    </location>
</feature>
<dbReference type="InterPro" id="IPR000073">
    <property type="entry name" value="AB_hydrolase_1"/>
</dbReference>
<reference evidence="6 7" key="1">
    <citation type="submission" date="2024-07" db="EMBL/GenBank/DDBJ databases">
        <title>Section-level genome sequencing and comparative genomics of Aspergillus sections Usti and Cavernicolus.</title>
        <authorList>
            <consortium name="Lawrence Berkeley National Laboratory"/>
            <person name="Nybo J.L."/>
            <person name="Vesth T.C."/>
            <person name="Theobald S."/>
            <person name="Frisvad J.C."/>
            <person name="Larsen T.O."/>
            <person name="Kjaerboelling I."/>
            <person name="Rothschild-Mancinelli K."/>
            <person name="Lyhne E.K."/>
            <person name="Kogle M.E."/>
            <person name="Barry K."/>
            <person name="Clum A."/>
            <person name="Na H."/>
            <person name="Ledsgaard L."/>
            <person name="Lin J."/>
            <person name="Lipzen A."/>
            <person name="Kuo A."/>
            <person name="Riley R."/>
            <person name="Mondo S."/>
            <person name="LaButti K."/>
            <person name="Haridas S."/>
            <person name="Pangalinan J."/>
            <person name="Salamov A.A."/>
            <person name="Simmons B.A."/>
            <person name="Magnuson J.K."/>
            <person name="Chen J."/>
            <person name="Drula E."/>
            <person name="Henrissat B."/>
            <person name="Wiebenga A."/>
            <person name="Lubbers R.J."/>
            <person name="Gomes A.C."/>
            <person name="Macurrencykelacurrency M.R."/>
            <person name="Stajich J."/>
            <person name="Grigoriev I.V."/>
            <person name="Mortensen U.H."/>
            <person name="De vries R.P."/>
            <person name="Baker S.E."/>
            <person name="Andersen M.R."/>
        </authorList>
    </citation>
    <scope>NUCLEOTIDE SEQUENCE [LARGE SCALE GENOMIC DNA]</scope>
    <source>
        <strain evidence="6 7">CBS 756.74</strain>
    </source>
</reference>
<evidence type="ECO:0000256" key="3">
    <source>
        <dbReference type="SAM" id="SignalP"/>
    </source>
</evidence>
<evidence type="ECO:0000259" key="5">
    <source>
        <dbReference type="Pfam" id="PF08386"/>
    </source>
</evidence>
<evidence type="ECO:0000313" key="7">
    <source>
        <dbReference type="Proteomes" id="UP001610444"/>
    </source>
</evidence>
<dbReference type="PROSITE" id="PS51257">
    <property type="entry name" value="PROKAR_LIPOPROTEIN"/>
    <property type="match status" value="1"/>
</dbReference>
<evidence type="ECO:0000259" key="4">
    <source>
        <dbReference type="Pfam" id="PF00561"/>
    </source>
</evidence>